<dbReference type="Proteomes" id="UP000316621">
    <property type="component" value="Chromosome 5"/>
</dbReference>
<gene>
    <name evidence="7" type="ORF">C5167_024617</name>
</gene>
<sequence length="484" mass="52925">MDGDTNSNHSTPLLTNKDEKSPITFCTKLWEENKMVWQIAGPSILTSIFQYSMAFVTQTLIGHIGTLELAAAGLQNLVVSGISFGIMLGMGSAVETLCGQAYGAGKLRMLGIYLQRSWLILLGTAVLLTLVPVFATPLLLLFGQNRDIAELAGTYSIWMIPEMYMFALNFPMQRFLQAQSKVGVMAWISLGVLVIHLPLSWFCITRWGLVGAAVSLNFSWVLVVILQFAYIASPSCKDTWSGFSWLAFSDLLGFLKLSLASAVMLCLEYWIYMVLIVFAGLLKNAEIKVDAASICMNIEGWIFMVPLGFIAAVSVRVSNELGAGNAAAAKFSVWVTVSIALVTQTAFVLLILFTRNSFPKLFTDDKAVMKEVSTLALYLCVSIFLGSIQPVLSGMAVGAGWQGAVAYVNIASYYLIGLPIGIFMGFKLDWGLEGLWIGILVGIGLQTVILLIMAWRTDWDNEIELSKERISDAVGSDEEDKSSH</sequence>
<evidence type="ECO:0000256" key="5">
    <source>
        <dbReference type="ARBA" id="ARBA00023136"/>
    </source>
</evidence>
<dbReference type="PANTHER" id="PTHR11206">
    <property type="entry name" value="MULTIDRUG RESISTANCE PROTEIN"/>
    <property type="match status" value="1"/>
</dbReference>
<feature type="transmembrane region" description="Helical" evidence="6">
    <location>
        <begin position="435"/>
        <end position="455"/>
    </location>
</feature>
<evidence type="ECO:0000256" key="2">
    <source>
        <dbReference type="ARBA" id="ARBA00010199"/>
    </source>
</evidence>
<dbReference type="InterPro" id="IPR045069">
    <property type="entry name" value="MATE_euk"/>
</dbReference>
<keyword evidence="5 6" id="KW-0472">Membrane</keyword>
<dbReference type="OrthoDB" id="2126698at2759"/>
<dbReference type="GO" id="GO:0042910">
    <property type="term" value="F:xenobiotic transmembrane transporter activity"/>
    <property type="evidence" value="ECO:0007669"/>
    <property type="project" value="InterPro"/>
</dbReference>
<feature type="transmembrane region" description="Helical" evidence="6">
    <location>
        <begin position="182"/>
        <end position="201"/>
    </location>
</feature>
<feature type="transmembrane region" description="Helical" evidence="6">
    <location>
        <begin position="404"/>
        <end position="423"/>
    </location>
</feature>
<evidence type="ECO:0000313" key="7">
    <source>
        <dbReference type="EMBL" id="RZC62849.1"/>
    </source>
</evidence>
<protein>
    <recommendedName>
        <fullName evidence="6">Protein DETOXIFICATION</fullName>
    </recommendedName>
    <alternativeName>
        <fullName evidence="6">Multidrug and toxic compound extrusion protein</fullName>
    </alternativeName>
</protein>
<feature type="transmembrane region" description="Helical" evidence="6">
    <location>
        <begin position="148"/>
        <end position="170"/>
    </location>
</feature>
<dbReference type="STRING" id="3469.A0A4Y7JSY2"/>
<name>A0A4Y7JSY2_PAPSO</name>
<keyword evidence="8" id="KW-1185">Reference proteome</keyword>
<dbReference type="GO" id="GO:0015297">
    <property type="term" value="F:antiporter activity"/>
    <property type="evidence" value="ECO:0007669"/>
    <property type="project" value="InterPro"/>
</dbReference>
<evidence type="ECO:0000256" key="1">
    <source>
        <dbReference type="ARBA" id="ARBA00004141"/>
    </source>
</evidence>
<comment type="similarity">
    <text evidence="2 6">Belongs to the multi antimicrobial extrusion (MATE) (TC 2.A.66.1) family.</text>
</comment>
<evidence type="ECO:0000256" key="4">
    <source>
        <dbReference type="ARBA" id="ARBA00022989"/>
    </source>
</evidence>
<feature type="transmembrane region" description="Helical" evidence="6">
    <location>
        <begin position="331"/>
        <end position="354"/>
    </location>
</feature>
<keyword evidence="4 6" id="KW-1133">Transmembrane helix</keyword>
<dbReference type="GO" id="GO:1990961">
    <property type="term" value="P:xenobiotic detoxification by transmembrane export across the plasma membrane"/>
    <property type="evidence" value="ECO:0007669"/>
    <property type="project" value="InterPro"/>
</dbReference>
<evidence type="ECO:0000313" key="8">
    <source>
        <dbReference type="Proteomes" id="UP000316621"/>
    </source>
</evidence>
<feature type="transmembrane region" description="Helical" evidence="6">
    <location>
        <begin position="118"/>
        <end position="142"/>
    </location>
</feature>
<dbReference type="GO" id="GO:0016020">
    <property type="term" value="C:membrane"/>
    <property type="evidence" value="ECO:0007669"/>
    <property type="project" value="UniProtKB-SubCell"/>
</dbReference>
<organism evidence="7 8">
    <name type="scientific">Papaver somniferum</name>
    <name type="common">Opium poppy</name>
    <dbReference type="NCBI Taxonomy" id="3469"/>
    <lineage>
        <taxon>Eukaryota</taxon>
        <taxon>Viridiplantae</taxon>
        <taxon>Streptophyta</taxon>
        <taxon>Embryophyta</taxon>
        <taxon>Tracheophyta</taxon>
        <taxon>Spermatophyta</taxon>
        <taxon>Magnoliopsida</taxon>
        <taxon>Ranunculales</taxon>
        <taxon>Papaveraceae</taxon>
        <taxon>Papaveroideae</taxon>
        <taxon>Papaver</taxon>
    </lineage>
</organism>
<evidence type="ECO:0000256" key="6">
    <source>
        <dbReference type="RuleBase" id="RU004914"/>
    </source>
</evidence>
<proteinExistence type="inferred from homology"/>
<feature type="transmembrane region" description="Helical" evidence="6">
    <location>
        <begin position="44"/>
        <end position="65"/>
    </location>
</feature>
<feature type="transmembrane region" description="Helical" evidence="6">
    <location>
        <begin position="298"/>
        <end position="319"/>
    </location>
</feature>
<dbReference type="CDD" id="cd13132">
    <property type="entry name" value="MATE_eukaryotic"/>
    <property type="match status" value="1"/>
</dbReference>
<feature type="transmembrane region" description="Helical" evidence="6">
    <location>
        <begin position="375"/>
        <end position="392"/>
    </location>
</feature>
<keyword evidence="3 6" id="KW-0812">Transmembrane</keyword>
<reference evidence="7 8" key="1">
    <citation type="journal article" date="2018" name="Science">
        <title>The opium poppy genome and morphinan production.</title>
        <authorList>
            <person name="Guo L."/>
            <person name="Winzer T."/>
            <person name="Yang X."/>
            <person name="Li Y."/>
            <person name="Ning Z."/>
            <person name="He Z."/>
            <person name="Teodor R."/>
            <person name="Lu Y."/>
            <person name="Bowser T.A."/>
            <person name="Graham I.A."/>
            <person name="Ye K."/>
        </authorList>
    </citation>
    <scope>NUCLEOTIDE SEQUENCE [LARGE SCALE GENOMIC DNA]</scope>
    <source>
        <strain evidence="8">cv. HN1</strain>
        <tissue evidence="7">Leaves</tissue>
    </source>
</reference>
<evidence type="ECO:0000256" key="3">
    <source>
        <dbReference type="ARBA" id="ARBA00022692"/>
    </source>
</evidence>
<dbReference type="NCBIfam" id="TIGR00797">
    <property type="entry name" value="matE"/>
    <property type="match status" value="1"/>
</dbReference>
<dbReference type="AlphaFoldDB" id="A0A4Y7JSY2"/>
<dbReference type="Gramene" id="RZC62849">
    <property type="protein sequence ID" value="RZC62849"/>
    <property type="gene ID" value="C5167_024617"/>
</dbReference>
<comment type="subcellular location">
    <subcellularLocation>
        <location evidence="1">Membrane</location>
        <topology evidence="1">Multi-pass membrane protein</topology>
    </subcellularLocation>
</comment>
<dbReference type="Pfam" id="PF01554">
    <property type="entry name" value="MatE"/>
    <property type="match status" value="2"/>
</dbReference>
<dbReference type="EMBL" id="CM010719">
    <property type="protein sequence ID" value="RZC62849.1"/>
    <property type="molecule type" value="Genomic_DNA"/>
</dbReference>
<feature type="transmembrane region" description="Helical" evidence="6">
    <location>
        <begin position="269"/>
        <end position="286"/>
    </location>
</feature>
<dbReference type="InterPro" id="IPR002528">
    <property type="entry name" value="MATE_fam"/>
</dbReference>
<accession>A0A4Y7JSY2</accession>
<feature type="transmembrane region" description="Helical" evidence="6">
    <location>
        <begin position="207"/>
        <end position="231"/>
    </location>
</feature>
<feature type="transmembrane region" description="Helical" evidence="6">
    <location>
        <begin position="77"/>
        <end position="98"/>
    </location>
</feature>